<dbReference type="GO" id="GO:0033557">
    <property type="term" value="C:Slx1-Slx4 complex"/>
    <property type="evidence" value="ECO:0007669"/>
    <property type="project" value="UniProtKB-UniRule"/>
</dbReference>
<keyword evidence="2 8" id="KW-0255">Endonuclease</keyword>
<dbReference type="PANTHER" id="PTHR20208">
    <property type="entry name" value="STRUCTURE-SPECIFIC ENDONUCLEASE SUBUNIT SLX1"/>
    <property type="match status" value="1"/>
</dbReference>
<evidence type="ECO:0000256" key="9">
    <source>
        <dbReference type="SAM" id="MobiDB-lite"/>
    </source>
</evidence>
<dbReference type="InterPro" id="IPR000305">
    <property type="entry name" value="GIY-YIG_endonuc"/>
</dbReference>
<protein>
    <submittedName>
        <fullName evidence="11">Similar to Saccharomyces cerevisiae YBR228W SLX1 Subunit of a complex, with Slx4p, that hydrolyzes 5' branches from duplex DNA in response to stalled or converging replication forks</fullName>
    </submittedName>
</protein>
<organism evidence="11 12">
    <name type="scientific">Geotrichum candidum</name>
    <name type="common">Oospora lactis</name>
    <name type="synonym">Dipodascus geotrichum</name>
    <dbReference type="NCBI Taxonomy" id="1173061"/>
    <lineage>
        <taxon>Eukaryota</taxon>
        <taxon>Fungi</taxon>
        <taxon>Dikarya</taxon>
        <taxon>Ascomycota</taxon>
        <taxon>Saccharomycotina</taxon>
        <taxon>Dipodascomycetes</taxon>
        <taxon>Dipodascales</taxon>
        <taxon>Dipodascaceae</taxon>
        <taxon>Geotrichum</taxon>
    </lineage>
</organism>
<dbReference type="PROSITE" id="PS50164">
    <property type="entry name" value="GIY_YIG"/>
    <property type="match status" value="1"/>
</dbReference>
<dbReference type="Gene3D" id="3.30.40.10">
    <property type="entry name" value="Zinc/RING finger domain, C3HC4 (zinc finger)"/>
    <property type="match status" value="1"/>
</dbReference>
<dbReference type="Proteomes" id="UP000242525">
    <property type="component" value="Unassembled WGS sequence"/>
</dbReference>
<dbReference type="GO" id="GO:0008821">
    <property type="term" value="F:crossover junction DNA endonuclease activity"/>
    <property type="evidence" value="ECO:0007669"/>
    <property type="project" value="TreeGrafter"/>
</dbReference>
<reference evidence="11" key="1">
    <citation type="submission" date="2014-03" db="EMBL/GenBank/DDBJ databases">
        <authorList>
            <person name="Casaregola S."/>
        </authorList>
    </citation>
    <scope>NUCLEOTIDE SEQUENCE [LARGE SCALE GENOMIC DNA]</scope>
    <source>
        <strain evidence="11">CLIB 918</strain>
    </source>
</reference>
<keyword evidence="12" id="KW-1185">Reference proteome</keyword>
<evidence type="ECO:0000259" key="10">
    <source>
        <dbReference type="PROSITE" id="PS50164"/>
    </source>
</evidence>
<keyword evidence="6 8" id="KW-0234">DNA repair</keyword>
<proteinExistence type="inferred from homology"/>
<dbReference type="OrthoDB" id="24645at2759"/>
<dbReference type="InterPro" id="IPR013083">
    <property type="entry name" value="Znf_RING/FYVE/PHD"/>
</dbReference>
<accession>A0A0J9X481</accession>
<dbReference type="EMBL" id="CCBN010000002">
    <property type="protein sequence ID" value="CDO52003.1"/>
    <property type="molecule type" value="Genomic_DNA"/>
</dbReference>
<keyword evidence="5 8" id="KW-0233">DNA recombination</keyword>
<evidence type="ECO:0000313" key="11">
    <source>
        <dbReference type="EMBL" id="CDO52003.1"/>
    </source>
</evidence>
<sequence length="363" mass="40433">MPPKAKIKVKSSGYKPQHLYPSKYPAFYCCYLLQSRSSPRSFYVGSSPDPVRRLRQHNGLLKRGGAYRTKSDRKRPWQMILTVSGFQSRVLALQFEHAWQHPHTTRLLPADTKLSRSIQGYLSSVMELTGHNLFGNHPLEIHILAKTSRDWFRRQLNGASFFRTKNGKVTVVEDSEDAESLQARTIEDIETTGTPSLKADHVYVGGRDQVLVNQIKAGKHADKAHFEDIKTKFGDVLFPTDGSNSQNNHAVSTTSERNKIIIKCGISNHDIVVGKDLFWTCIKCSGMYLVTELAKTIVKECNAQEKSSLLPTKGVCFGCGSESSWKDVVKLAIQIRAFSDSGGTDVPPSDLSDAASDEETKSI</sequence>
<dbReference type="STRING" id="1173061.A0A0J9X481"/>
<evidence type="ECO:0000256" key="7">
    <source>
        <dbReference type="ARBA" id="ARBA00023242"/>
    </source>
</evidence>
<evidence type="ECO:0000256" key="3">
    <source>
        <dbReference type="ARBA" id="ARBA00022763"/>
    </source>
</evidence>
<evidence type="ECO:0000256" key="6">
    <source>
        <dbReference type="ARBA" id="ARBA00023204"/>
    </source>
</evidence>
<keyword evidence="1 8" id="KW-0540">Nuclease</keyword>
<comment type="similarity">
    <text evidence="8">Belongs to the SLX1 family.</text>
</comment>
<dbReference type="InterPro" id="IPR050381">
    <property type="entry name" value="SLX1_endonuclease"/>
</dbReference>
<dbReference type="InterPro" id="IPR035901">
    <property type="entry name" value="GIY-YIG_endonuc_sf"/>
</dbReference>
<comment type="cofactor">
    <cofactor evidence="8">
        <name>a divalent metal cation</name>
        <dbReference type="ChEBI" id="CHEBI:60240"/>
    </cofactor>
</comment>
<dbReference type="Pfam" id="PF01541">
    <property type="entry name" value="GIY-YIG"/>
    <property type="match status" value="1"/>
</dbReference>
<keyword evidence="4 8" id="KW-0378">Hydrolase</keyword>
<feature type="domain" description="GIY-YIG" evidence="10">
    <location>
        <begin position="26"/>
        <end position="109"/>
    </location>
</feature>
<name>A0A0J9X481_GEOCN</name>
<feature type="region of interest" description="Disordered" evidence="9">
    <location>
        <begin position="340"/>
        <end position="363"/>
    </location>
</feature>
<dbReference type="PANTHER" id="PTHR20208:SF10">
    <property type="entry name" value="STRUCTURE-SPECIFIC ENDONUCLEASE SUBUNIT SLX1"/>
    <property type="match status" value="1"/>
</dbReference>
<comment type="subcellular location">
    <subcellularLocation>
        <location evidence="8">Nucleus</location>
    </subcellularLocation>
</comment>
<comment type="caution">
    <text evidence="11">The sequence shown here is derived from an EMBL/GenBank/DDBJ whole genome shotgun (WGS) entry which is preliminary data.</text>
</comment>
<evidence type="ECO:0000256" key="1">
    <source>
        <dbReference type="ARBA" id="ARBA00022722"/>
    </source>
</evidence>
<evidence type="ECO:0000256" key="2">
    <source>
        <dbReference type="ARBA" id="ARBA00022759"/>
    </source>
</evidence>
<evidence type="ECO:0000313" key="12">
    <source>
        <dbReference type="Proteomes" id="UP000242525"/>
    </source>
</evidence>
<evidence type="ECO:0000256" key="8">
    <source>
        <dbReference type="HAMAP-Rule" id="MF_03100"/>
    </source>
</evidence>
<dbReference type="GO" id="GO:0017108">
    <property type="term" value="F:5'-flap endonuclease activity"/>
    <property type="evidence" value="ECO:0007669"/>
    <property type="project" value="InterPro"/>
</dbReference>
<gene>
    <name evidence="11" type="ORF">BN980_GECA02s04355g</name>
</gene>
<keyword evidence="7 8" id="KW-0539">Nucleus</keyword>
<dbReference type="HAMAP" id="MF_03100">
    <property type="entry name" value="Endonuc_su_Slx1"/>
    <property type="match status" value="1"/>
</dbReference>
<dbReference type="GO" id="GO:0000724">
    <property type="term" value="P:double-strand break repair via homologous recombination"/>
    <property type="evidence" value="ECO:0007669"/>
    <property type="project" value="TreeGrafter"/>
</dbReference>
<evidence type="ECO:0000256" key="5">
    <source>
        <dbReference type="ARBA" id="ARBA00023172"/>
    </source>
</evidence>
<dbReference type="InterPro" id="IPR027520">
    <property type="entry name" value="Slx1"/>
</dbReference>
<comment type="function">
    <text evidence="8">Catalytic subunit of the SLX1-SLX4 structure-specific endonuclease that resolves DNA secondary structures generated during DNA repair and recombination. Has endonuclease activity towards branched DNA substrates, introducing single-strand cuts in duplex DNA close to junctions with ss-DNA.</text>
</comment>
<comment type="caution">
    <text evidence="8">Lacks conserved residue(s) required for the propagation of feature annotation.</text>
</comment>
<dbReference type="AlphaFoldDB" id="A0A0J9X481"/>
<keyword evidence="3 8" id="KW-0227">DNA damage</keyword>
<dbReference type="Gene3D" id="3.40.1440.10">
    <property type="entry name" value="GIY-YIG endonuclease"/>
    <property type="match status" value="1"/>
</dbReference>
<comment type="subunit">
    <text evidence="8">Forms a heterodimer with SLX4.</text>
</comment>
<evidence type="ECO:0000256" key="4">
    <source>
        <dbReference type="ARBA" id="ARBA00022801"/>
    </source>
</evidence>
<dbReference type="CDD" id="cd10455">
    <property type="entry name" value="GIY-YIG_SLX1"/>
    <property type="match status" value="1"/>
</dbReference>